<dbReference type="Gene3D" id="3.20.20.10">
    <property type="entry name" value="Alanine racemase"/>
    <property type="match status" value="1"/>
</dbReference>
<dbReference type="PANTHER" id="PTHR10146">
    <property type="entry name" value="PROLINE SYNTHETASE CO-TRANSCRIBED BACTERIAL HOMOLOG PROTEIN"/>
    <property type="match status" value="1"/>
</dbReference>
<sequence>MTIADNVIELKNEIPEKVTLIAVSKTKPLEDMEEAYEAGLRNFGENKVQELIYKMDNFQYKDVKWHLIGHLQRNKIKYIIGRVDLIHSLDSIRLLEELQRQYEKEGKIAEVLIQINIGQEESKTGIFMEELEEMLKNCENSSNVKVRGLMSIIPVGDEISCRNYFKEMKKIFDNIAQRSYKNIKMEYLSLGMSSDYKVAIEEGSNMVRIGQGVFGKRIYNK</sequence>
<evidence type="ECO:0000259" key="4">
    <source>
        <dbReference type="Pfam" id="PF01168"/>
    </source>
</evidence>
<dbReference type="RefSeq" id="WP_343768828.1">
    <property type="nucleotide sequence ID" value="NZ_BAAACF010000001.1"/>
</dbReference>
<feature type="modified residue" description="N6-(pyridoxal phosphate)lysine" evidence="2">
    <location>
        <position position="25"/>
    </location>
</feature>
<evidence type="ECO:0000256" key="1">
    <source>
        <dbReference type="ARBA" id="ARBA00022898"/>
    </source>
</evidence>
<dbReference type="HAMAP" id="MF_02087">
    <property type="entry name" value="PLP_homeostasis"/>
    <property type="match status" value="1"/>
</dbReference>
<proteinExistence type="inferred from homology"/>
<dbReference type="Pfam" id="PF01168">
    <property type="entry name" value="Ala_racemase_N"/>
    <property type="match status" value="1"/>
</dbReference>
<evidence type="ECO:0000256" key="3">
    <source>
        <dbReference type="RuleBase" id="RU004514"/>
    </source>
</evidence>
<dbReference type="InterPro" id="IPR001608">
    <property type="entry name" value="Ala_racemase_N"/>
</dbReference>
<dbReference type="PIRSF" id="PIRSF004848">
    <property type="entry name" value="YBL036c_PLPDEIII"/>
    <property type="match status" value="1"/>
</dbReference>
<dbReference type="CDD" id="cd00635">
    <property type="entry name" value="PLPDE_III_YBL036c_like"/>
    <property type="match status" value="1"/>
</dbReference>
<dbReference type="Proteomes" id="UP001500339">
    <property type="component" value="Unassembled WGS sequence"/>
</dbReference>
<protein>
    <recommendedName>
        <fullName evidence="2">Pyridoxal phosphate homeostasis protein</fullName>
        <shortName evidence="2">PLP homeostasis protein</shortName>
    </recommendedName>
</protein>
<dbReference type="NCBIfam" id="TIGR00044">
    <property type="entry name" value="YggS family pyridoxal phosphate-dependent enzyme"/>
    <property type="match status" value="1"/>
</dbReference>
<organism evidence="5 6">
    <name type="scientific">Clostridium malenominatum</name>
    <dbReference type="NCBI Taxonomy" id="1539"/>
    <lineage>
        <taxon>Bacteria</taxon>
        <taxon>Bacillati</taxon>
        <taxon>Bacillota</taxon>
        <taxon>Clostridia</taxon>
        <taxon>Eubacteriales</taxon>
        <taxon>Clostridiaceae</taxon>
        <taxon>Clostridium</taxon>
    </lineage>
</organism>
<comment type="similarity">
    <text evidence="2 3">Belongs to the pyridoxal phosphate-binding protein YggS/PROSC family.</text>
</comment>
<reference evidence="5 6" key="1">
    <citation type="journal article" date="2019" name="Int. J. Syst. Evol. Microbiol.">
        <title>The Global Catalogue of Microorganisms (GCM) 10K type strain sequencing project: providing services to taxonomists for standard genome sequencing and annotation.</title>
        <authorList>
            <consortium name="The Broad Institute Genomics Platform"/>
            <consortium name="The Broad Institute Genome Sequencing Center for Infectious Disease"/>
            <person name="Wu L."/>
            <person name="Ma J."/>
        </authorList>
    </citation>
    <scope>NUCLEOTIDE SEQUENCE [LARGE SCALE GENOMIC DNA]</scope>
    <source>
        <strain evidence="5 6">JCM 1405</strain>
    </source>
</reference>
<comment type="caution">
    <text evidence="5">The sequence shown here is derived from an EMBL/GenBank/DDBJ whole genome shotgun (WGS) entry which is preliminary data.</text>
</comment>
<evidence type="ECO:0000256" key="2">
    <source>
        <dbReference type="HAMAP-Rule" id="MF_02087"/>
    </source>
</evidence>
<gene>
    <name evidence="5" type="ORF">GCM10008905_17170</name>
</gene>
<dbReference type="SUPFAM" id="SSF51419">
    <property type="entry name" value="PLP-binding barrel"/>
    <property type="match status" value="1"/>
</dbReference>
<evidence type="ECO:0000313" key="5">
    <source>
        <dbReference type="EMBL" id="GAA0723920.1"/>
    </source>
</evidence>
<dbReference type="PANTHER" id="PTHR10146:SF14">
    <property type="entry name" value="PYRIDOXAL PHOSPHATE HOMEOSTASIS PROTEIN"/>
    <property type="match status" value="1"/>
</dbReference>
<dbReference type="EMBL" id="BAAACF010000001">
    <property type="protein sequence ID" value="GAA0723920.1"/>
    <property type="molecule type" value="Genomic_DNA"/>
</dbReference>
<keyword evidence="6" id="KW-1185">Reference proteome</keyword>
<evidence type="ECO:0000313" key="6">
    <source>
        <dbReference type="Proteomes" id="UP001500339"/>
    </source>
</evidence>
<dbReference type="InterPro" id="IPR011078">
    <property type="entry name" value="PyrdxlP_homeostasis"/>
</dbReference>
<comment type="function">
    <text evidence="2">Pyridoxal 5'-phosphate (PLP)-binding protein, which is involved in PLP homeostasis.</text>
</comment>
<dbReference type="InterPro" id="IPR029066">
    <property type="entry name" value="PLP-binding_barrel"/>
</dbReference>
<keyword evidence="1 2" id="KW-0663">Pyridoxal phosphate</keyword>
<name>A0ABN1IYT3_9CLOT</name>
<feature type="domain" description="Alanine racemase N-terminal" evidence="4">
    <location>
        <begin position="3"/>
        <end position="216"/>
    </location>
</feature>
<accession>A0ABN1IYT3</accession>